<dbReference type="AlphaFoldDB" id="A0AAF1AKL9"/>
<feature type="region of interest" description="Disordered" evidence="1">
    <location>
        <begin position="307"/>
        <end position="350"/>
    </location>
</feature>
<protein>
    <recommendedName>
        <fullName evidence="6">DUF4216 domain-containing protein</fullName>
    </recommendedName>
</protein>
<dbReference type="Pfam" id="PF13960">
    <property type="entry name" value="DUF4218"/>
    <property type="match status" value="1"/>
</dbReference>
<evidence type="ECO:0000313" key="4">
    <source>
        <dbReference type="EMBL" id="WOG86113.1"/>
    </source>
</evidence>
<proteinExistence type="predicted"/>
<feature type="domain" description="DUF4218" evidence="3">
    <location>
        <begin position="2"/>
        <end position="49"/>
    </location>
</feature>
<dbReference type="InterPro" id="IPR025312">
    <property type="entry name" value="DUF4216"/>
</dbReference>
<sequence>MGMLKRAVKNRACVEGSICEAYSFNEISTFVSDYFPDEVLTKANRVSRHDDGGNVELNGRLAVFGLSGRAYGKQKRIFLSEKDLHAAHTYILLNCDEIDEYALTAGSVLPANVLPLAMGPDKDQVSCNGYKVNGYEFHTKAYGFGKRTTNSGVCVQGDSCNELNQVFYGELEEIIELSYKGTYGGHINLFKCRWFDLEKGRRVDRHGIVDIDLHKSAYSNEPFVLPTQTTQVYYTPTPGRKRDRPPVNWQVVIHTPARRREEVIAGDVYQEQTLHKPNVINVEDDEVIQLDDENEAHEIDPELLLVEDDIDTDNEELLTDTDTEIDTDEDDGYESAKEDDSDSDSSDNGT</sequence>
<feature type="domain" description="DUF4216" evidence="2">
    <location>
        <begin position="175"/>
        <end position="252"/>
    </location>
</feature>
<organism evidence="4 5">
    <name type="scientific">Daucus carota subsp. sativus</name>
    <name type="common">Carrot</name>
    <dbReference type="NCBI Taxonomy" id="79200"/>
    <lineage>
        <taxon>Eukaryota</taxon>
        <taxon>Viridiplantae</taxon>
        <taxon>Streptophyta</taxon>
        <taxon>Embryophyta</taxon>
        <taxon>Tracheophyta</taxon>
        <taxon>Spermatophyta</taxon>
        <taxon>Magnoliopsida</taxon>
        <taxon>eudicotyledons</taxon>
        <taxon>Gunneridae</taxon>
        <taxon>Pentapetalae</taxon>
        <taxon>asterids</taxon>
        <taxon>campanulids</taxon>
        <taxon>Apiales</taxon>
        <taxon>Apiaceae</taxon>
        <taxon>Apioideae</taxon>
        <taxon>Scandiceae</taxon>
        <taxon>Daucinae</taxon>
        <taxon>Daucus</taxon>
        <taxon>Daucus sect. Daucus</taxon>
    </lineage>
</organism>
<evidence type="ECO:0000313" key="5">
    <source>
        <dbReference type="Proteomes" id="UP000077755"/>
    </source>
</evidence>
<dbReference type="InterPro" id="IPR025452">
    <property type="entry name" value="DUF4218"/>
</dbReference>
<dbReference type="PANTHER" id="PTHR48258">
    <property type="entry name" value="DUF4218 DOMAIN-CONTAINING PROTEIN-RELATED"/>
    <property type="match status" value="1"/>
</dbReference>
<dbReference type="EMBL" id="CP093344">
    <property type="protein sequence ID" value="WOG86113.1"/>
    <property type="molecule type" value="Genomic_DNA"/>
</dbReference>
<dbReference type="PANTHER" id="PTHR48258:SF4">
    <property type="entry name" value="DUF4216 DOMAIN-CONTAINING PROTEIN"/>
    <property type="match status" value="1"/>
</dbReference>
<reference evidence="4" key="1">
    <citation type="journal article" date="2016" name="Nat. Genet.">
        <title>A high-quality carrot genome assembly provides new insights into carotenoid accumulation and asterid genome evolution.</title>
        <authorList>
            <person name="Iorizzo M."/>
            <person name="Ellison S."/>
            <person name="Senalik D."/>
            <person name="Zeng P."/>
            <person name="Satapoomin P."/>
            <person name="Huang J."/>
            <person name="Bowman M."/>
            <person name="Iovene M."/>
            <person name="Sanseverino W."/>
            <person name="Cavagnaro P."/>
            <person name="Yildiz M."/>
            <person name="Macko-Podgorni A."/>
            <person name="Moranska E."/>
            <person name="Grzebelus E."/>
            <person name="Grzebelus D."/>
            <person name="Ashrafi H."/>
            <person name="Zheng Z."/>
            <person name="Cheng S."/>
            <person name="Spooner D."/>
            <person name="Van Deynze A."/>
            <person name="Simon P."/>
        </authorList>
    </citation>
    <scope>NUCLEOTIDE SEQUENCE</scope>
    <source>
        <tissue evidence="4">Leaf</tissue>
    </source>
</reference>
<dbReference type="Pfam" id="PF13952">
    <property type="entry name" value="DUF4216"/>
    <property type="match status" value="1"/>
</dbReference>
<accession>A0AAF1AKL9</accession>
<dbReference type="Proteomes" id="UP000077755">
    <property type="component" value="Chromosome 2"/>
</dbReference>
<gene>
    <name evidence="4" type="ORF">DCAR_0205312</name>
</gene>
<name>A0AAF1AKL9_DAUCS</name>
<reference evidence="4" key="2">
    <citation type="submission" date="2022-03" db="EMBL/GenBank/DDBJ databases">
        <title>Draft title - Genomic analysis of global carrot germplasm unveils the trajectory of domestication and the origin of high carotenoid orange carrot.</title>
        <authorList>
            <person name="Iorizzo M."/>
            <person name="Ellison S."/>
            <person name="Senalik D."/>
            <person name="Macko-Podgorni A."/>
            <person name="Grzebelus D."/>
            <person name="Bostan H."/>
            <person name="Rolling W."/>
            <person name="Curaba J."/>
            <person name="Simon P."/>
        </authorList>
    </citation>
    <scope>NUCLEOTIDE SEQUENCE</scope>
    <source>
        <tissue evidence="4">Leaf</tissue>
    </source>
</reference>
<keyword evidence="5" id="KW-1185">Reference proteome</keyword>
<evidence type="ECO:0000259" key="2">
    <source>
        <dbReference type="Pfam" id="PF13952"/>
    </source>
</evidence>
<evidence type="ECO:0000259" key="3">
    <source>
        <dbReference type="Pfam" id="PF13960"/>
    </source>
</evidence>
<evidence type="ECO:0008006" key="6">
    <source>
        <dbReference type="Google" id="ProtNLM"/>
    </source>
</evidence>
<evidence type="ECO:0000256" key="1">
    <source>
        <dbReference type="SAM" id="MobiDB-lite"/>
    </source>
</evidence>